<organism evidence="2 3">
    <name type="scientific">Steinernema hermaphroditum</name>
    <dbReference type="NCBI Taxonomy" id="289476"/>
    <lineage>
        <taxon>Eukaryota</taxon>
        <taxon>Metazoa</taxon>
        <taxon>Ecdysozoa</taxon>
        <taxon>Nematoda</taxon>
        <taxon>Chromadorea</taxon>
        <taxon>Rhabditida</taxon>
        <taxon>Tylenchina</taxon>
        <taxon>Panagrolaimomorpha</taxon>
        <taxon>Strongyloidoidea</taxon>
        <taxon>Steinernematidae</taxon>
        <taxon>Steinernema</taxon>
    </lineage>
</organism>
<comment type="caution">
    <text evidence="2">The sequence shown here is derived from an EMBL/GenBank/DDBJ whole genome shotgun (WGS) entry which is preliminary data.</text>
</comment>
<gene>
    <name evidence="2" type="ORF">QR680_016198</name>
</gene>
<sequence>MAQFLLFTLTVLISSIFIVDATSYGLCRTLEVESDCVERITGLFCNRSPGCIDNVIAVLEAHFGDVISDPIQADQIAQDVVESVASIMYYKRYQFF</sequence>
<evidence type="ECO:0008006" key="4">
    <source>
        <dbReference type="Google" id="ProtNLM"/>
    </source>
</evidence>
<keyword evidence="1" id="KW-0732">Signal</keyword>
<feature type="chain" id="PRO_5041364444" description="Saposin B-type domain-containing protein" evidence="1">
    <location>
        <begin position="22"/>
        <end position="96"/>
    </location>
</feature>
<name>A0AA39LM21_9BILA</name>
<evidence type="ECO:0000313" key="3">
    <source>
        <dbReference type="Proteomes" id="UP001175271"/>
    </source>
</evidence>
<evidence type="ECO:0000256" key="1">
    <source>
        <dbReference type="SAM" id="SignalP"/>
    </source>
</evidence>
<evidence type="ECO:0000313" key="2">
    <source>
        <dbReference type="EMBL" id="KAK0402198.1"/>
    </source>
</evidence>
<dbReference type="AlphaFoldDB" id="A0AA39LM21"/>
<proteinExistence type="predicted"/>
<accession>A0AA39LM21</accession>
<dbReference type="Proteomes" id="UP001175271">
    <property type="component" value="Unassembled WGS sequence"/>
</dbReference>
<reference evidence="2" key="1">
    <citation type="submission" date="2023-06" db="EMBL/GenBank/DDBJ databases">
        <title>Genomic analysis of the entomopathogenic nematode Steinernema hermaphroditum.</title>
        <authorList>
            <person name="Schwarz E.M."/>
            <person name="Heppert J.K."/>
            <person name="Baniya A."/>
            <person name="Schwartz H.T."/>
            <person name="Tan C.-H."/>
            <person name="Antoshechkin I."/>
            <person name="Sternberg P.W."/>
            <person name="Goodrich-Blair H."/>
            <person name="Dillman A.R."/>
        </authorList>
    </citation>
    <scope>NUCLEOTIDE SEQUENCE</scope>
    <source>
        <strain evidence="2">PS9179</strain>
        <tissue evidence="2">Whole animal</tissue>
    </source>
</reference>
<protein>
    <recommendedName>
        <fullName evidence="4">Saposin B-type domain-containing protein</fullName>
    </recommendedName>
</protein>
<feature type="signal peptide" evidence="1">
    <location>
        <begin position="1"/>
        <end position="21"/>
    </location>
</feature>
<dbReference type="EMBL" id="JAUCMV010000004">
    <property type="protein sequence ID" value="KAK0402198.1"/>
    <property type="molecule type" value="Genomic_DNA"/>
</dbReference>
<keyword evidence="3" id="KW-1185">Reference proteome</keyword>